<name>A0A508TG45_9BRAD</name>
<protein>
    <submittedName>
        <fullName evidence="1">Uncharacterized protein</fullName>
    </submittedName>
</protein>
<accession>A0A508TG45</accession>
<comment type="caution">
    <text evidence="1">The sequence shown here is derived from an EMBL/GenBank/DDBJ whole genome shotgun (WGS) entry which is preliminary data.</text>
</comment>
<gene>
    <name evidence="1" type="ORF">CI1B_43440</name>
</gene>
<proteinExistence type="predicted"/>
<evidence type="ECO:0000313" key="1">
    <source>
        <dbReference type="EMBL" id="VIO72698.1"/>
    </source>
</evidence>
<dbReference type="Proteomes" id="UP000328092">
    <property type="component" value="Unassembled WGS sequence"/>
</dbReference>
<dbReference type="AlphaFoldDB" id="A0A508TG45"/>
<evidence type="ECO:0000313" key="2">
    <source>
        <dbReference type="Proteomes" id="UP000328092"/>
    </source>
</evidence>
<organism evidence="1 2">
    <name type="scientific">Bradyrhizobium ivorense</name>
    <dbReference type="NCBI Taxonomy" id="2511166"/>
    <lineage>
        <taxon>Bacteria</taxon>
        <taxon>Pseudomonadati</taxon>
        <taxon>Pseudomonadota</taxon>
        <taxon>Alphaproteobacteria</taxon>
        <taxon>Hyphomicrobiales</taxon>
        <taxon>Nitrobacteraceae</taxon>
        <taxon>Bradyrhizobium</taxon>
    </lineage>
</organism>
<sequence length="88" mass="9161">MLDLVRDRGAINAMVAHVAGAGVAAANASETAKVRRKIIRDCLKGAGGAKAEGWVPRSMAFPPQTCDATRTLQAAEGWNGIEHLFTGG</sequence>
<keyword evidence="2" id="KW-1185">Reference proteome</keyword>
<dbReference type="EMBL" id="CAADFC020000016">
    <property type="protein sequence ID" value="VIO72698.1"/>
    <property type="molecule type" value="Genomic_DNA"/>
</dbReference>
<reference evidence="1" key="1">
    <citation type="submission" date="2019-02" db="EMBL/GenBank/DDBJ databases">
        <authorList>
            <person name="Pothier F.J."/>
        </authorList>
    </citation>
    <scope>NUCLEOTIDE SEQUENCE</scope>
    <source>
        <strain evidence="1">CI-1B</strain>
    </source>
</reference>